<accession>A0A317V6T5</accession>
<evidence type="ECO:0000313" key="1">
    <source>
        <dbReference type="EMBL" id="PWY70063.1"/>
    </source>
</evidence>
<name>A0A317V6T5_ASPEC</name>
<dbReference type="EMBL" id="MSFU01000017">
    <property type="protein sequence ID" value="PWY70063.1"/>
    <property type="molecule type" value="Genomic_DNA"/>
</dbReference>
<dbReference type="Proteomes" id="UP000246171">
    <property type="component" value="Unassembled WGS sequence"/>
</dbReference>
<gene>
    <name evidence="1" type="ORF">BO83DRAFT_428473</name>
</gene>
<sequence length="130" mass="14269">MLAPVFPTSSVYGFFDHRDRLSKAGFVGDLHHTPVENWPRQGLTAILGQKDPRLAEQGIMLETYIAGPELDANFVLLNGTVLFLEVTDIFPCSGDDTSATLEARPESAGAGFPVRRVPRRDAHAQFHHAV</sequence>
<organism evidence="1 2">
    <name type="scientific">Aspergillus eucalypticola (strain CBS 122712 / IBT 29274)</name>
    <dbReference type="NCBI Taxonomy" id="1448314"/>
    <lineage>
        <taxon>Eukaryota</taxon>
        <taxon>Fungi</taxon>
        <taxon>Dikarya</taxon>
        <taxon>Ascomycota</taxon>
        <taxon>Pezizomycotina</taxon>
        <taxon>Eurotiomycetes</taxon>
        <taxon>Eurotiomycetidae</taxon>
        <taxon>Eurotiales</taxon>
        <taxon>Aspergillaceae</taxon>
        <taxon>Aspergillus</taxon>
        <taxon>Aspergillus subgen. Circumdati</taxon>
    </lineage>
</organism>
<dbReference type="AlphaFoldDB" id="A0A317V6T5"/>
<dbReference type="OrthoDB" id="434648at2759"/>
<comment type="caution">
    <text evidence="1">The sequence shown here is derived from an EMBL/GenBank/DDBJ whole genome shotgun (WGS) entry which is preliminary data.</text>
</comment>
<dbReference type="GeneID" id="37057372"/>
<proteinExistence type="predicted"/>
<dbReference type="VEuPathDB" id="FungiDB:BO83DRAFT_428473"/>
<dbReference type="RefSeq" id="XP_025386757.1">
    <property type="nucleotide sequence ID" value="XM_025535410.1"/>
</dbReference>
<evidence type="ECO:0000313" key="2">
    <source>
        <dbReference type="Proteomes" id="UP000246171"/>
    </source>
</evidence>
<reference evidence="1" key="1">
    <citation type="submission" date="2016-12" db="EMBL/GenBank/DDBJ databases">
        <title>The genomes of Aspergillus section Nigri reveals drivers in fungal speciation.</title>
        <authorList>
            <consortium name="DOE Joint Genome Institute"/>
            <person name="Vesth T.C."/>
            <person name="Nybo J."/>
            <person name="Theobald S."/>
            <person name="Brandl J."/>
            <person name="Frisvad J.C."/>
            <person name="Nielsen K.F."/>
            <person name="Lyhne E.K."/>
            <person name="Kogle M.E."/>
            <person name="Kuo A."/>
            <person name="Riley R."/>
            <person name="Clum A."/>
            <person name="Nolan M."/>
            <person name="Lipzen A."/>
            <person name="Salamov A."/>
            <person name="Henrissat B."/>
            <person name="Wiebenga A."/>
            <person name="De vries R.P."/>
            <person name="Grigoriev I.V."/>
            <person name="Mortensen U.H."/>
            <person name="Andersen M.R."/>
            <person name="Baker S.E."/>
        </authorList>
    </citation>
    <scope>NUCLEOTIDE SEQUENCE</scope>
    <source>
        <strain evidence="1">CBS 122712</strain>
    </source>
</reference>
<protein>
    <submittedName>
        <fullName evidence="1">Uncharacterized protein</fullName>
    </submittedName>
</protein>
<keyword evidence="2" id="KW-1185">Reference proteome</keyword>